<dbReference type="SMART" id="SM00710">
    <property type="entry name" value="PbH1"/>
    <property type="match status" value="11"/>
</dbReference>
<dbReference type="AlphaFoldDB" id="A0A7Y0FSI4"/>
<dbReference type="InterPro" id="IPR039448">
    <property type="entry name" value="Beta_helix"/>
</dbReference>
<protein>
    <submittedName>
        <fullName evidence="3">Right-handed parallel beta-helix repeat-containing protein</fullName>
    </submittedName>
</protein>
<proteinExistence type="predicted"/>
<dbReference type="PANTHER" id="PTHR22990">
    <property type="entry name" value="F-BOX ONLY PROTEIN"/>
    <property type="match status" value="1"/>
</dbReference>
<dbReference type="InterPro" id="IPR011050">
    <property type="entry name" value="Pectin_lyase_fold/virulence"/>
</dbReference>
<reference evidence="3 4" key="1">
    <citation type="submission" date="2020-04" db="EMBL/GenBank/DDBJ databases">
        <title>Chryseobacterium sp. RP-3-3 sp. nov., isolated from Jeju soil.</title>
        <authorList>
            <person name="Dahal R.H."/>
        </authorList>
    </citation>
    <scope>NUCLEOTIDE SEQUENCE [LARGE SCALE GENOMIC DNA]</scope>
    <source>
        <strain evidence="3 4">RP-3-3</strain>
    </source>
</reference>
<evidence type="ECO:0000313" key="3">
    <source>
        <dbReference type="EMBL" id="NML70469.1"/>
    </source>
</evidence>
<dbReference type="InterPro" id="IPR006626">
    <property type="entry name" value="PbH1"/>
</dbReference>
<comment type="caution">
    <text evidence="3">The sequence shown here is derived from an EMBL/GenBank/DDBJ whole genome shotgun (WGS) entry which is preliminary data.</text>
</comment>
<evidence type="ECO:0000256" key="1">
    <source>
        <dbReference type="ARBA" id="ARBA00022737"/>
    </source>
</evidence>
<name>A0A7Y0FSI4_9FLAO</name>
<evidence type="ECO:0000313" key="4">
    <source>
        <dbReference type="Proteomes" id="UP000544054"/>
    </source>
</evidence>
<gene>
    <name evidence="3" type="ORF">HHL23_11730</name>
</gene>
<keyword evidence="4" id="KW-1185">Reference proteome</keyword>
<evidence type="ECO:0000259" key="2">
    <source>
        <dbReference type="Pfam" id="PF13229"/>
    </source>
</evidence>
<accession>A0A7Y0FSI4</accession>
<dbReference type="EMBL" id="JABBGI010000013">
    <property type="protein sequence ID" value="NML70469.1"/>
    <property type="molecule type" value="Genomic_DNA"/>
</dbReference>
<organism evidence="3 4">
    <name type="scientific">Chryseobacterium antibioticum</name>
    <dbReference type="NCBI Taxonomy" id="2728847"/>
    <lineage>
        <taxon>Bacteria</taxon>
        <taxon>Pseudomonadati</taxon>
        <taxon>Bacteroidota</taxon>
        <taxon>Flavobacteriia</taxon>
        <taxon>Flavobacteriales</taxon>
        <taxon>Weeksellaceae</taxon>
        <taxon>Chryseobacterium group</taxon>
        <taxon>Chryseobacterium</taxon>
    </lineage>
</organism>
<dbReference type="InterPro" id="IPR012334">
    <property type="entry name" value="Pectin_lyas_fold"/>
</dbReference>
<dbReference type="PANTHER" id="PTHR22990:SF15">
    <property type="entry name" value="F-BOX ONLY PROTEIN 10"/>
    <property type="match status" value="1"/>
</dbReference>
<feature type="domain" description="Right handed beta helix" evidence="2">
    <location>
        <begin position="212"/>
        <end position="366"/>
    </location>
</feature>
<dbReference type="Gene3D" id="2.160.20.10">
    <property type="entry name" value="Single-stranded right-handed beta-helix, Pectin lyase-like"/>
    <property type="match status" value="3"/>
</dbReference>
<dbReference type="InterPro" id="IPR051550">
    <property type="entry name" value="SCF-Subunits/Alg-Epimerases"/>
</dbReference>
<dbReference type="Pfam" id="PF13229">
    <property type="entry name" value="Beta_helix"/>
    <property type="match status" value="1"/>
</dbReference>
<dbReference type="RefSeq" id="WP_169234992.1">
    <property type="nucleotide sequence ID" value="NZ_JABBGI010000013.1"/>
</dbReference>
<keyword evidence="1" id="KW-0677">Repeat</keyword>
<sequence length="460" mass="50746">MAKILLILSILLSVENIFIKGYEDDTKYLQTLLDGKSVVEFPLNKTFKIKGTLYLRDGHKLIGNHITIIQTLAGKPIFDCVGKKNISISGFNLRGYGNDYSPTSSSLSVGIYCFGAENMIIKENNFYNFSYSPVSGLRKVKNILFENNYCEGIGLNDPKYYQKDVTGITLGGDGIRIINNKITNSSQGIMIAEGSNNIVIKENQIYNLPLEHGIYVDASCSDIIIENNKITNVKGSGIKIQNRNKKIPGISKNILVKNNTISDTGIGDGILINNSEGNEVYAEEVLITGNILKNIGQDGINIRYSKVAKVSENQILNAKRSGIYLKENYDLTVYKNTVQDIQQNGIFDEGSGSNINIDSNVITNVGLEGNDKNGLSSGIFVQGGSNREIVNNYIKGDPKYTQYSLYIPDGDQKTISIKNNKFIGARDFGARFSDKKVKFKEFTGNQFGSKLSGSKTFNQP</sequence>
<dbReference type="SUPFAM" id="SSF51126">
    <property type="entry name" value="Pectin lyase-like"/>
    <property type="match status" value="2"/>
</dbReference>
<dbReference type="Proteomes" id="UP000544054">
    <property type="component" value="Unassembled WGS sequence"/>
</dbReference>